<protein>
    <submittedName>
        <fullName evidence="4">Long-chain fatty acid--CoA ligase</fullName>
    </submittedName>
</protein>
<keyword evidence="2" id="KW-0067">ATP-binding</keyword>
<dbReference type="InterPro" id="IPR042099">
    <property type="entry name" value="ANL_N_sf"/>
</dbReference>
<dbReference type="PANTHER" id="PTHR43272:SF33">
    <property type="entry name" value="AMP-BINDING DOMAIN-CONTAINING PROTEIN-RELATED"/>
    <property type="match status" value="1"/>
</dbReference>
<dbReference type="PANTHER" id="PTHR43272">
    <property type="entry name" value="LONG-CHAIN-FATTY-ACID--COA LIGASE"/>
    <property type="match status" value="1"/>
</dbReference>
<proteinExistence type="predicted"/>
<dbReference type="Pfam" id="PF23562">
    <property type="entry name" value="AMP-binding_C_3"/>
    <property type="match status" value="1"/>
</dbReference>
<gene>
    <name evidence="4" type="ORF">LZC94_23945</name>
</gene>
<dbReference type="InterPro" id="IPR000873">
    <property type="entry name" value="AMP-dep_synth/lig_dom"/>
</dbReference>
<evidence type="ECO:0000259" key="3">
    <source>
        <dbReference type="Pfam" id="PF00501"/>
    </source>
</evidence>
<organism evidence="4 5">
    <name type="scientific">Pendulispora albinea</name>
    <dbReference type="NCBI Taxonomy" id="2741071"/>
    <lineage>
        <taxon>Bacteria</taxon>
        <taxon>Pseudomonadati</taxon>
        <taxon>Myxococcota</taxon>
        <taxon>Myxococcia</taxon>
        <taxon>Myxococcales</taxon>
        <taxon>Sorangiineae</taxon>
        <taxon>Pendulisporaceae</taxon>
        <taxon>Pendulispora</taxon>
    </lineage>
</organism>
<dbReference type="EMBL" id="CP089984">
    <property type="protein sequence ID" value="WXB10927.1"/>
    <property type="molecule type" value="Genomic_DNA"/>
</dbReference>
<reference evidence="4 5" key="1">
    <citation type="submission" date="2021-12" db="EMBL/GenBank/DDBJ databases">
        <title>Discovery of the Pendulisporaceae a myxobacterial family with distinct sporulation behavior and unique specialized metabolism.</title>
        <authorList>
            <person name="Garcia R."/>
            <person name="Popoff A."/>
            <person name="Bader C.D."/>
            <person name="Loehr J."/>
            <person name="Walesch S."/>
            <person name="Walt C."/>
            <person name="Boldt J."/>
            <person name="Bunk B."/>
            <person name="Haeckl F.J.F.P.J."/>
            <person name="Gunesch A.P."/>
            <person name="Birkelbach J."/>
            <person name="Nuebel U."/>
            <person name="Pietschmann T."/>
            <person name="Bach T."/>
            <person name="Mueller R."/>
        </authorList>
    </citation>
    <scope>NUCLEOTIDE SEQUENCE [LARGE SCALE GENOMIC DNA]</scope>
    <source>
        <strain evidence="4 5">MSr11954</strain>
    </source>
</reference>
<accession>A0ABZ2LIZ5</accession>
<keyword evidence="4" id="KW-0436">Ligase</keyword>
<dbReference type="RefSeq" id="WP_394820543.1">
    <property type="nucleotide sequence ID" value="NZ_CP089984.1"/>
</dbReference>
<evidence type="ECO:0000256" key="2">
    <source>
        <dbReference type="ARBA" id="ARBA00022840"/>
    </source>
</evidence>
<evidence type="ECO:0000256" key="1">
    <source>
        <dbReference type="ARBA" id="ARBA00022741"/>
    </source>
</evidence>
<dbReference type="GO" id="GO:0016874">
    <property type="term" value="F:ligase activity"/>
    <property type="evidence" value="ECO:0007669"/>
    <property type="project" value="UniProtKB-KW"/>
</dbReference>
<dbReference type="Pfam" id="PF00501">
    <property type="entry name" value="AMP-binding"/>
    <property type="match status" value="1"/>
</dbReference>
<dbReference type="CDD" id="cd05907">
    <property type="entry name" value="VL_LC_FACS_like"/>
    <property type="match status" value="1"/>
</dbReference>
<dbReference type="SUPFAM" id="SSF56801">
    <property type="entry name" value="Acetyl-CoA synthetase-like"/>
    <property type="match status" value="1"/>
</dbReference>
<keyword evidence="1" id="KW-0547">Nucleotide-binding</keyword>
<name>A0ABZ2LIZ5_9BACT</name>
<dbReference type="Proteomes" id="UP001370348">
    <property type="component" value="Chromosome"/>
</dbReference>
<feature type="domain" description="AMP-dependent synthetase/ligase" evidence="3">
    <location>
        <begin position="20"/>
        <end position="431"/>
    </location>
</feature>
<evidence type="ECO:0000313" key="5">
    <source>
        <dbReference type="Proteomes" id="UP001370348"/>
    </source>
</evidence>
<dbReference type="PROSITE" id="PS00455">
    <property type="entry name" value="AMP_BINDING"/>
    <property type="match status" value="1"/>
</dbReference>
<dbReference type="Gene3D" id="3.40.50.12780">
    <property type="entry name" value="N-terminal domain of ligase-like"/>
    <property type="match status" value="1"/>
</dbReference>
<keyword evidence="5" id="KW-1185">Reference proteome</keyword>
<evidence type="ECO:0000313" key="4">
    <source>
        <dbReference type="EMBL" id="WXB10927.1"/>
    </source>
</evidence>
<dbReference type="InterPro" id="IPR020845">
    <property type="entry name" value="AMP-binding_CS"/>
</dbReference>
<sequence>MDMGEPQHFDTLVDIYQRSIGKFADRELFGTKKDGAWHWTTYREFGRQVEGLRGGLAGLGLKRGDAIAIIADNRVEWAVTAYAAFGLGVALVPMYEAQLEKDWEFIIKDCAAKALVVSKRDILDRTKKFLELIPSLEHIIVLDGASDGHTIHAYDALVRAGEKSPAPITRAEKKDTACIIYTSGTTGVPKGVILSHNNIASNVTAMNVCFPMFPEDRSLSFLPWAHSFGQTVELHALFSQGGSMGLAESVPKILENLSEVRPTLLFSVPRIFNRLYMAVQKQISEKPGVVQAMVKAALRAAAKQRDGQKLTLGEGLVLGLANKLVFSKVRARFGGRLKYAFSGGAAISREVAEFIDGIGVMVYEGYGLTETSPIATGNSPTRGRRIGSVGKVIPDCRIVIDTSSTGGKKTEGGRDEGELVVYGPNVMQGYHNRPEENAAVFTSDGGFRTGDMGYIDPDGFVFITGRIKEQYKLENGKYVVPTPLEEEIKLSPYVTNVMVYGDNRPHNVALVVANLDAVKAWAEKEGHALPGGGGQALLEDAKVRELLSKEIEKYSEKFKGFEAVQDFAVIDSDFTTENGMLTPSLKLKRRSVLEKYGPLLDALYKKRAEAKKQGARAAV</sequence>